<dbReference type="GeneID" id="105896021"/>
<keyword evidence="9" id="KW-1185">Reference proteome</keyword>
<dbReference type="PANTHER" id="PTHR12015">
    <property type="entry name" value="SMALL INDUCIBLE CYTOKINE A"/>
    <property type="match status" value="1"/>
</dbReference>
<evidence type="ECO:0000313" key="10">
    <source>
        <dbReference type="RefSeq" id="XP_012678188.1"/>
    </source>
</evidence>
<keyword evidence="3 7" id="KW-0202">Cytokine</keyword>
<dbReference type="KEGG" id="char:105896021"/>
<dbReference type="InterPro" id="IPR039809">
    <property type="entry name" value="Chemokine_b/g/d"/>
</dbReference>
<keyword evidence="5" id="KW-1015">Disulfide bond</keyword>
<evidence type="ECO:0000256" key="4">
    <source>
        <dbReference type="ARBA" id="ARBA00022525"/>
    </source>
</evidence>
<dbReference type="PANTHER" id="PTHR12015:SF195">
    <property type="entry name" value="CHEMOKINE INTERLEUKIN-8-LIKE DOMAIN-CONTAINING PROTEIN"/>
    <property type="match status" value="1"/>
</dbReference>
<evidence type="ECO:0000259" key="8">
    <source>
        <dbReference type="SMART" id="SM00199"/>
    </source>
</evidence>
<feature type="domain" description="Chemokine interleukin-8-like" evidence="8">
    <location>
        <begin position="28"/>
        <end position="89"/>
    </location>
</feature>
<dbReference type="GO" id="GO:0006955">
    <property type="term" value="P:immune response"/>
    <property type="evidence" value="ECO:0007669"/>
    <property type="project" value="InterPro"/>
</dbReference>
<dbReference type="PRINTS" id="PR00437">
    <property type="entry name" value="SMALLCYTKCXC"/>
</dbReference>
<dbReference type="CTD" id="100003911"/>
<dbReference type="Proteomes" id="UP000515152">
    <property type="component" value="Chromosome 18"/>
</dbReference>
<evidence type="ECO:0000256" key="5">
    <source>
        <dbReference type="ARBA" id="ARBA00023157"/>
    </source>
</evidence>
<evidence type="ECO:0000313" key="9">
    <source>
        <dbReference type="Proteomes" id="UP000515152"/>
    </source>
</evidence>
<dbReference type="InterPro" id="IPR036048">
    <property type="entry name" value="Interleukin_8-like_sf"/>
</dbReference>
<comment type="subcellular location">
    <subcellularLocation>
        <location evidence="1 7">Secreted</location>
    </subcellularLocation>
</comment>
<sequence>MNGLLLLMWTGTLIIATSGMQPLGRGYNSHCLCLGFESRVIPQERLRSVEILPRGPHCKSAEIVAHLVTGEKICLNPRAVWVRKLVRYMMEKEAQQQRA</sequence>
<feature type="signal peptide" evidence="7">
    <location>
        <begin position="1"/>
        <end position="19"/>
    </location>
</feature>
<proteinExistence type="inferred from homology"/>
<dbReference type="CDD" id="cd00273">
    <property type="entry name" value="Chemokine_CXC"/>
    <property type="match status" value="1"/>
</dbReference>
<dbReference type="FunFam" id="2.40.50.40:FF:000004">
    <property type="entry name" value="C-X-C motif chemokine"/>
    <property type="match status" value="1"/>
</dbReference>
<dbReference type="SUPFAM" id="SSF54117">
    <property type="entry name" value="Interleukin 8-like chemokines"/>
    <property type="match status" value="1"/>
</dbReference>
<dbReference type="SMART" id="SM00199">
    <property type="entry name" value="SCY"/>
    <property type="match status" value="1"/>
</dbReference>
<dbReference type="Pfam" id="PF00048">
    <property type="entry name" value="IL8"/>
    <property type="match status" value="1"/>
</dbReference>
<gene>
    <name evidence="10" type="primary">cxcl19</name>
</gene>
<dbReference type="InterPro" id="IPR001089">
    <property type="entry name" value="Chemokine_CXC"/>
</dbReference>
<dbReference type="InterPro" id="IPR033899">
    <property type="entry name" value="CXC_Chemokine_domain"/>
</dbReference>
<evidence type="ECO:0000256" key="2">
    <source>
        <dbReference type="ARBA" id="ARBA00010665"/>
    </source>
</evidence>
<dbReference type="GO" id="GO:0005615">
    <property type="term" value="C:extracellular space"/>
    <property type="evidence" value="ECO:0007669"/>
    <property type="project" value="UniProtKB-UniRule"/>
</dbReference>
<comment type="function">
    <text evidence="6">Ligand for cxcr3.2. Chemotactic for macrophages.</text>
</comment>
<dbReference type="GO" id="GO:0006952">
    <property type="term" value="P:defense response"/>
    <property type="evidence" value="ECO:0007669"/>
    <property type="project" value="InterPro"/>
</dbReference>
<dbReference type="OrthoDB" id="9948647at2759"/>
<organism evidence="9 10">
    <name type="scientific">Clupea harengus</name>
    <name type="common">Atlantic herring</name>
    <dbReference type="NCBI Taxonomy" id="7950"/>
    <lineage>
        <taxon>Eukaryota</taxon>
        <taxon>Metazoa</taxon>
        <taxon>Chordata</taxon>
        <taxon>Craniata</taxon>
        <taxon>Vertebrata</taxon>
        <taxon>Euteleostomi</taxon>
        <taxon>Actinopterygii</taxon>
        <taxon>Neopterygii</taxon>
        <taxon>Teleostei</taxon>
        <taxon>Clupei</taxon>
        <taxon>Clupeiformes</taxon>
        <taxon>Clupeoidei</taxon>
        <taxon>Clupeidae</taxon>
        <taxon>Clupea</taxon>
    </lineage>
</organism>
<keyword evidence="7" id="KW-0732">Signal</keyword>
<dbReference type="InterPro" id="IPR001811">
    <property type="entry name" value="Chemokine_IL8-like_dom"/>
</dbReference>
<protein>
    <recommendedName>
        <fullName evidence="7">C-X-C motif chemokine</fullName>
    </recommendedName>
</protein>
<dbReference type="Gene3D" id="2.40.50.40">
    <property type="match status" value="1"/>
</dbReference>
<evidence type="ECO:0000256" key="3">
    <source>
        <dbReference type="ARBA" id="ARBA00022514"/>
    </source>
</evidence>
<feature type="chain" id="PRO_5028522314" description="C-X-C motif chemokine" evidence="7">
    <location>
        <begin position="20"/>
        <end position="99"/>
    </location>
</feature>
<comment type="similarity">
    <text evidence="2 7">Belongs to the intercrine alpha (chemokine CxC) family.</text>
</comment>
<dbReference type="GO" id="GO:0008009">
    <property type="term" value="F:chemokine activity"/>
    <property type="evidence" value="ECO:0007669"/>
    <property type="project" value="InterPro"/>
</dbReference>
<name>A0A6P3VQB0_CLUHA</name>
<evidence type="ECO:0000256" key="1">
    <source>
        <dbReference type="ARBA" id="ARBA00004613"/>
    </source>
</evidence>
<dbReference type="PROSITE" id="PS00471">
    <property type="entry name" value="SMALL_CYTOKINES_CXC"/>
    <property type="match status" value="1"/>
</dbReference>
<accession>A0A6P3VQB0</accession>
<dbReference type="AlphaFoldDB" id="A0A6P3VQB0"/>
<dbReference type="RefSeq" id="XP_012678188.1">
    <property type="nucleotide sequence ID" value="XM_012822734.2"/>
</dbReference>
<dbReference type="PRINTS" id="PR00436">
    <property type="entry name" value="INTERLEUKIN8"/>
</dbReference>
<reference evidence="10" key="1">
    <citation type="submission" date="2025-08" db="UniProtKB">
        <authorList>
            <consortium name="RefSeq"/>
        </authorList>
    </citation>
    <scope>IDENTIFICATION</scope>
</reference>
<dbReference type="GO" id="GO:0042056">
    <property type="term" value="F:chemoattractant activity"/>
    <property type="evidence" value="ECO:0007669"/>
    <property type="project" value="UniProtKB-ARBA"/>
</dbReference>
<keyword evidence="7" id="KW-0145">Chemotaxis</keyword>
<dbReference type="InterPro" id="IPR018048">
    <property type="entry name" value="Chemokine_CXC_CS"/>
</dbReference>
<evidence type="ECO:0000256" key="6">
    <source>
        <dbReference type="ARBA" id="ARBA00054901"/>
    </source>
</evidence>
<evidence type="ECO:0000256" key="7">
    <source>
        <dbReference type="RuleBase" id="RU361149"/>
    </source>
</evidence>
<keyword evidence="4 7" id="KW-0964">Secreted</keyword>